<dbReference type="KEGG" id="vg:16797044"/>
<organism evidence="1 2">
    <name type="scientific">Cellulophaga phage phi10:1</name>
    <dbReference type="NCBI Taxonomy" id="1327981"/>
    <lineage>
        <taxon>Viruses</taxon>
        <taxon>Duplodnaviria</taxon>
        <taxon>Heunggongvirae</taxon>
        <taxon>Uroviricota</taxon>
        <taxon>Caudoviricetes</taxon>
        <taxon>Assiduviridae</taxon>
        <taxon>Cebadecemvirus</taxon>
        <taxon>Cebadecemvirus phi10una</taxon>
    </lineage>
</organism>
<name>S0A2J0_9CAUD</name>
<dbReference type="OrthoDB" id="30163at10239"/>
<protein>
    <submittedName>
        <fullName evidence="1">Structural protein</fullName>
    </submittedName>
</protein>
<dbReference type="EMBL" id="KC821618">
    <property type="protein sequence ID" value="AGO48428.1"/>
    <property type="molecule type" value="Genomic_DNA"/>
</dbReference>
<reference evidence="2" key="2">
    <citation type="submission" date="2013-03" db="EMBL/GenBank/DDBJ databases">
        <title>The Cellulophaga phages: a novel, diverse, and globally ubiquitous model system.</title>
        <authorList>
            <person name="Holmfeldt K."/>
            <person name="Solonenko N."/>
            <person name="Shah M."/>
            <person name="Corrier K."/>
            <person name="Riemann L."/>
            <person name="VerBerkmoes N.C."/>
            <person name="Sullivan M.B."/>
        </authorList>
    </citation>
    <scope>NUCLEOTIDE SEQUENCE [LARGE SCALE GENOMIC DNA]</scope>
</reference>
<accession>S0A2J0</accession>
<sequence length="636" mass="73191">MNDRYWFEYYDLEDNLFRCEIYPKRFFNFPYTSGNRHEITGRCYLEYSEVTNHSTILRGCGMRVDLDASSTQTLEDLWTENERQFMVELYKNEELKFFGFINPEGVFQDFVRDEWVMSLDCVGGLGYLENLSYVTPDGFPYTGLQSAMEIISNCLFRIGSFLKINVRTDVEYVGFNSQSDTENILDSVFFNADRFVRVDEDTIMDCKEVLESVLDIFNLSICQENGEWYIFKPSNIVSSSVINTFFSYNFGGSKLVPFKKEIEFNYTIGSHINNAEIHHVNENQTITATGSLGAFRINYKYGLVESIYKNQSLARDVNDVIEGWSIINPQYVDYPDSDGINIKSYRRASIGLPSTEPLGLAMETNEWIPALFGENLTFELLGTLENNAFEISFKVYLTDGVDTYWLDHEGNWLDVVNIITIEAGYAKPLFSNTQFEETYAVSANDIPIDGNIRVTVYQPGRYLPVNFPEGNDFLFRGFKVYGKSDENLVGEFHTVQRGTDPSTNIDDVKVVYNGDNETNIYYGSLYKPDEDGLTSVWKRRNFSESKAILRINAENNLRMNSKPCKVFTGDIYGYIPYLSKINIDGITGDFMVLSYNYDTYMNTISLKIKQIHSLELNDVIYEKTLDYGETVKPTIR</sequence>
<dbReference type="Proteomes" id="UP000014711">
    <property type="component" value="Segment"/>
</dbReference>
<gene>
    <name evidence="1" type="ORF">Phi10:1_gp088</name>
</gene>
<evidence type="ECO:0000313" key="1">
    <source>
        <dbReference type="EMBL" id="AGO48428.1"/>
    </source>
</evidence>
<dbReference type="GeneID" id="16797044"/>
<dbReference type="RefSeq" id="YP_008242006.1">
    <property type="nucleotide sequence ID" value="NC_021802.1"/>
</dbReference>
<proteinExistence type="predicted"/>
<evidence type="ECO:0000313" key="2">
    <source>
        <dbReference type="Proteomes" id="UP000014711"/>
    </source>
</evidence>
<keyword evidence="2" id="KW-1185">Reference proteome</keyword>
<reference evidence="1 2" key="1">
    <citation type="journal article" date="2013" name="Proc. Natl. Acad. Sci. U.S.A.">
        <title>Twelve previously unknown phage genera are ubiquitous in global oceans.</title>
        <authorList>
            <person name="Holmfeldt K."/>
            <person name="Solonenko N."/>
            <person name="Shah M."/>
            <person name="Corrier K."/>
            <person name="Riemann L."/>
            <person name="Verberkmoes N.C."/>
            <person name="Sullivan M.B."/>
        </authorList>
    </citation>
    <scope>NUCLEOTIDE SEQUENCE [LARGE SCALE GENOMIC DNA]</scope>
    <source>
        <strain evidence="1">Phi10:1</strain>
    </source>
</reference>